<protein>
    <submittedName>
        <fullName evidence="2">Uncharacterized protein LOC103334645</fullName>
    </submittedName>
</protein>
<dbReference type="PANTHER" id="PTHR47481:SF22">
    <property type="entry name" value="RETROTRANSPOSON GAG DOMAIN-CONTAINING PROTEIN"/>
    <property type="match status" value="1"/>
</dbReference>
<dbReference type="RefSeq" id="XP_008235845.1">
    <property type="nucleotide sequence ID" value="XM_008237623.1"/>
</dbReference>
<proteinExistence type="predicted"/>
<evidence type="ECO:0000313" key="2">
    <source>
        <dbReference type="RefSeq" id="XP_008235845.1"/>
    </source>
</evidence>
<organism evidence="1 2">
    <name type="scientific">Prunus mume</name>
    <name type="common">Japanese apricot</name>
    <name type="synonym">Armeniaca mume</name>
    <dbReference type="NCBI Taxonomy" id="102107"/>
    <lineage>
        <taxon>Eukaryota</taxon>
        <taxon>Viridiplantae</taxon>
        <taxon>Streptophyta</taxon>
        <taxon>Embryophyta</taxon>
        <taxon>Tracheophyta</taxon>
        <taxon>Spermatophyta</taxon>
        <taxon>Magnoliopsida</taxon>
        <taxon>eudicotyledons</taxon>
        <taxon>Gunneridae</taxon>
        <taxon>Pentapetalae</taxon>
        <taxon>rosids</taxon>
        <taxon>fabids</taxon>
        <taxon>Rosales</taxon>
        <taxon>Rosaceae</taxon>
        <taxon>Amygdaloideae</taxon>
        <taxon>Amygdaleae</taxon>
        <taxon>Prunus</taxon>
    </lineage>
</organism>
<reference evidence="1" key="1">
    <citation type="journal article" date="2012" name="Nat. Commun.">
        <title>The genome of Prunus mume.</title>
        <authorList>
            <person name="Zhang Q."/>
            <person name="Chen W."/>
            <person name="Sun L."/>
            <person name="Zhao F."/>
            <person name="Huang B."/>
            <person name="Yang W."/>
            <person name="Tao Y."/>
            <person name="Wang J."/>
            <person name="Yuan Z."/>
            <person name="Fan G."/>
            <person name="Xing Z."/>
            <person name="Han C."/>
            <person name="Pan H."/>
            <person name="Zhong X."/>
            <person name="Shi W."/>
            <person name="Liang X."/>
            <person name="Du D."/>
            <person name="Sun F."/>
            <person name="Xu Z."/>
            <person name="Hao R."/>
            <person name="Lv T."/>
            <person name="Lv Y."/>
            <person name="Zheng Z."/>
            <person name="Sun M."/>
            <person name="Luo L."/>
            <person name="Cai M."/>
            <person name="Gao Y."/>
            <person name="Wang J."/>
            <person name="Yin Y."/>
            <person name="Xu X."/>
            <person name="Cheng T."/>
            <person name="Wang J."/>
        </authorList>
    </citation>
    <scope>NUCLEOTIDE SEQUENCE [LARGE SCALE GENOMIC DNA]</scope>
</reference>
<dbReference type="PANTHER" id="PTHR47481">
    <property type="match status" value="1"/>
</dbReference>
<gene>
    <name evidence="2" type="primary">LOC103334645</name>
</gene>
<dbReference type="Proteomes" id="UP000694861">
    <property type="component" value="Linkage group LG1"/>
</dbReference>
<dbReference type="GeneID" id="103334645"/>
<keyword evidence="1" id="KW-1185">Reference proteome</keyword>
<evidence type="ECO:0000313" key="1">
    <source>
        <dbReference type="Proteomes" id="UP000694861"/>
    </source>
</evidence>
<reference evidence="2" key="2">
    <citation type="submission" date="2025-08" db="UniProtKB">
        <authorList>
            <consortium name="RefSeq"/>
        </authorList>
    </citation>
    <scope>IDENTIFICATION</scope>
</reference>
<sequence>MASSSSIKVEGLLGMVIIRLGDDNFLKWSFQIESLLQGYDLFGHFDGSLVPPPKFAILDESVTSEVTDAYRDWLRTDKSLLSFLIATLFDKALEYVIGSKTAREAWLQLSDRYATVSQSQINHRKTELQTAQKGADSIERFLLQLKHIRDKLALARVPILDVDFMITVLNGLSSEYDIIKTVLIARDLLISLKDFRAQLLAAE</sequence>
<name>A0ABM0P8G1_PRUMU</name>
<dbReference type="Pfam" id="PF14223">
    <property type="entry name" value="Retrotran_gag_2"/>
    <property type="match status" value="1"/>
</dbReference>
<accession>A0ABM0P8G1</accession>